<feature type="domain" description="4Fe-4S ferredoxin-type" evidence="7">
    <location>
        <begin position="2"/>
        <end position="30"/>
    </location>
</feature>
<name>A0A2H0WKV3_9BACT</name>
<evidence type="ECO:0000313" key="9">
    <source>
        <dbReference type="Proteomes" id="UP000230353"/>
    </source>
</evidence>
<dbReference type="PRINTS" id="PR00352">
    <property type="entry name" value="3FE4SFRDOXIN"/>
</dbReference>
<evidence type="ECO:0000256" key="4">
    <source>
        <dbReference type="ARBA" id="ARBA00023004"/>
    </source>
</evidence>
<dbReference type="GO" id="GO:0009055">
    <property type="term" value="F:electron transfer activity"/>
    <property type="evidence" value="ECO:0007669"/>
    <property type="project" value="UniProtKB-UniRule"/>
</dbReference>
<dbReference type="PANTHER" id="PTHR36923">
    <property type="entry name" value="FERREDOXIN"/>
    <property type="match status" value="1"/>
</dbReference>
<dbReference type="AlphaFoldDB" id="A0A2H0WKV3"/>
<dbReference type="PANTHER" id="PTHR36923:SF3">
    <property type="entry name" value="FERREDOXIN"/>
    <property type="match status" value="1"/>
</dbReference>
<evidence type="ECO:0000256" key="3">
    <source>
        <dbReference type="ARBA" id="ARBA00022982"/>
    </source>
</evidence>
<gene>
    <name evidence="8" type="ORF">COT67_02500</name>
</gene>
<dbReference type="SUPFAM" id="SSF54862">
    <property type="entry name" value="4Fe-4S ferredoxins"/>
    <property type="match status" value="1"/>
</dbReference>
<evidence type="ECO:0000256" key="2">
    <source>
        <dbReference type="ARBA" id="ARBA00022723"/>
    </source>
</evidence>
<reference evidence="9" key="1">
    <citation type="submission" date="2017-09" db="EMBL/GenBank/DDBJ databases">
        <title>Depth-based differentiation of microbial function through sediment-hosted aquifers and enrichment of novel symbionts in the deep terrestrial subsurface.</title>
        <authorList>
            <person name="Probst A.J."/>
            <person name="Ladd B."/>
            <person name="Jarett J.K."/>
            <person name="Geller-Mcgrath D.E."/>
            <person name="Sieber C.M.K."/>
            <person name="Emerson J.B."/>
            <person name="Anantharaman K."/>
            <person name="Thomas B.C."/>
            <person name="Malmstrom R."/>
            <person name="Stieglmeier M."/>
            <person name="Klingl A."/>
            <person name="Woyke T."/>
            <person name="Ryan C.M."/>
            <person name="Banfield J.F."/>
        </authorList>
    </citation>
    <scope>NUCLEOTIDE SEQUENCE [LARGE SCALE GENOMIC DNA]</scope>
</reference>
<dbReference type="Gene3D" id="3.30.70.20">
    <property type="match status" value="1"/>
</dbReference>
<comment type="caution">
    <text evidence="8">The sequence shown here is derived from an EMBL/GenBank/DDBJ whole genome shotgun (WGS) entry which is preliminary data.</text>
</comment>
<accession>A0A2H0WKV3</accession>
<evidence type="ECO:0000256" key="1">
    <source>
        <dbReference type="ARBA" id="ARBA00022448"/>
    </source>
</evidence>
<evidence type="ECO:0000256" key="6">
    <source>
        <dbReference type="RuleBase" id="RU368020"/>
    </source>
</evidence>
<evidence type="ECO:0000313" key="8">
    <source>
        <dbReference type="EMBL" id="PIS13303.1"/>
    </source>
</evidence>
<dbReference type="PROSITE" id="PS00198">
    <property type="entry name" value="4FE4S_FER_1"/>
    <property type="match status" value="1"/>
</dbReference>
<proteinExistence type="predicted"/>
<dbReference type="GO" id="GO:0005506">
    <property type="term" value="F:iron ion binding"/>
    <property type="evidence" value="ECO:0007669"/>
    <property type="project" value="UniProtKB-UniRule"/>
</dbReference>
<dbReference type="InterPro" id="IPR017900">
    <property type="entry name" value="4Fe4S_Fe_S_CS"/>
</dbReference>
<dbReference type="EMBL" id="PEZL01000036">
    <property type="protein sequence ID" value="PIS13303.1"/>
    <property type="molecule type" value="Genomic_DNA"/>
</dbReference>
<comment type="function">
    <text evidence="6">Ferredoxins are iron-sulfur proteins that transfer electrons in a wide variety of metabolic reactions.</text>
</comment>
<evidence type="ECO:0000259" key="7">
    <source>
        <dbReference type="PROSITE" id="PS51379"/>
    </source>
</evidence>
<keyword evidence="1 6" id="KW-0813">Transport</keyword>
<dbReference type="InterPro" id="IPR001080">
    <property type="entry name" value="3Fe4S_ferredoxin"/>
</dbReference>
<keyword evidence="5 6" id="KW-0411">Iron-sulfur</keyword>
<dbReference type="InterPro" id="IPR051269">
    <property type="entry name" value="Fe-S_cluster_ET"/>
</dbReference>
<organism evidence="8 9">
    <name type="scientific">Candidatus Tagabacteria bacterium CG09_land_8_20_14_0_10_41_14</name>
    <dbReference type="NCBI Taxonomy" id="1975021"/>
    <lineage>
        <taxon>Bacteria</taxon>
        <taxon>Candidatus Tagaibacteriota</taxon>
    </lineage>
</organism>
<evidence type="ECO:0000256" key="5">
    <source>
        <dbReference type="ARBA" id="ARBA00023014"/>
    </source>
</evidence>
<keyword evidence="2 6" id="KW-0479">Metal-binding</keyword>
<sequence length="73" mass="8026">MARIIQDHKGCIGCGSCAIVCPKFWEMGDDMKAHPKQGKKNPEGDYEFEVSEKDVGCNKEAAEACPAQVIRIL</sequence>
<keyword evidence="3 6" id="KW-0249">Electron transport</keyword>
<dbReference type="PROSITE" id="PS51379">
    <property type="entry name" value="4FE4S_FER_2"/>
    <property type="match status" value="1"/>
</dbReference>
<keyword evidence="4 6" id="KW-0408">Iron</keyword>
<dbReference type="Pfam" id="PF13459">
    <property type="entry name" value="Fer4_15"/>
    <property type="match status" value="1"/>
</dbReference>
<dbReference type="Proteomes" id="UP000230353">
    <property type="component" value="Unassembled WGS sequence"/>
</dbReference>
<dbReference type="InterPro" id="IPR017896">
    <property type="entry name" value="4Fe4S_Fe-S-bd"/>
</dbReference>
<dbReference type="GO" id="GO:0051536">
    <property type="term" value="F:iron-sulfur cluster binding"/>
    <property type="evidence" value="ECO:0007669"/>
    <property type="project" value="UniProtKB-KW"/>
</dbReference>
<protein>
    <recommendedName>
        <fullName evidence="6">Ferredoxin</fullName>
    </recommendedName>
</protein>